<evidence type="ECO:0000313" key="6">
    <source>
        <dbReference type="Proteomes" id="UP001326715"/>
    </source>
</evidence>
<dbReference type="InterPro" id="IPR032790">
    <property type="entry name" value="GDE_C"/>
</dbReference>
<dbReference type="Pfam" id="PF06202">
    <property type="entry name" value="GDE_C"/>
    <property type="match status" value="1"/>
</dbReference>
<dbReference type="InterPro" id="IPR024742">
    <property type="entry name" value="Glycogen_debranch_N"/>
</dbReference>
<proteinExistence type="predicted"/>
<dbReference type="GO" id="GO:0005980">
    <property type="term" value="P:glycogen catabolic process"/>
    <property type="evidence" value="ECO:0007669"/>
    <property type="project" value="InterPro"/>
</dbReference>
<dbReference type="OrthoDB" id="9761875at2"/>
<protein>
    <submittedName>
        <fullName evidence="4">Amylo-alpha-1,6-glucosidase</fullName>
    </submittedName>
    <submittedName>
        <fullName evidence="3">Glycogen debranching enzyme, putative</fullName>
    </submittedName>
</protein>
<sequence length="635" mass="70980">MRTIYKRSELNDLAFSNSREFIAVAAKGNYAAGTIAGCNTRKYHGLVVALQPQIDEDHHVLLAGVDEKVMAGEQTFDLGIHKYPNVYAPDGAQYLASFSPLPMPCWTYELGDISITKELQIDDEGSLTIRYTLTQGDNPVILHIHPLLAFRNMHWVRRANEQADRTVHYVNEGIRMQLYPQYSSLYLQMSGAAVFKEAGYWYYNVEYPIERERGYEYQEDLYGPGHFEVTLQPGVPVIFSGATTERHHLVCRDPKPVPQTTKDYLLRAAQQFIIHTAGGLSIKAGYYWFGSWGRDTCISLPGLTFLAGNAPAFTSIMALLRVLLKDGLLPNTGNLRDDSKYATVDASMWLVWAIQQYAMHEIGNAAAWNMYKDMLKDVLYHYRYGTAFNIHMEADGLISAAYPGKALTWMDAVINNTPITQRPGKPVEVNALWYNAVCFCVNAALEAGDTAFVAEWSGFPALIAAGFVKCFWNDEQQYLADVVDGETADWSVRPNQIFAVALPYSPLSAEQQKAVVAIVKRELLTIRGLRTLSPRDPDYIGHYGGSQLERDHAYHQGTAWPWLLGHYAVAVLNTGGDKTELQELFNHVETALEELCLYSVPEVYNGDAPHAAGGTVAQAWSVAEFIRFERLLAGA</sequence>
<evidence type="ECO:0000313" key="3">
    <source>
        <dbReference type="EMBL" id="SFW34156.1"/>
    </source>
</evidence>
<gene>
    <name evidence="3" type="ORF">SAMN05661012_01276</name>
    <name evidence="4" type="ORF">SR876_06385</name>
</gene>
<dbReference type="SUPFAM" id="SSF48208">
    <property type="entry name" value="Six-hairpin glycosidases"/>
    <property type="match status" value="1"/>
</dbReference>
<dbReference type="EMBL" id="CP140154">
    <property type="protein sequence ID" value="WQG91119.1"/>
    <property type="molecule type" value="Genomic_DNA"/>
</dbReference>
<dbReference type="Gene3D" id="1.50.10.10">
    <property type="match status" value="1"/>
</dbReference>
<dbReference type="Proteomes" id="UP000183788">
    <property type="component" value="Unassembled WGS sequence"/>
</dbReference>
<evidence type="ECO:0000259" key="1">
    <source>
        <dbReference type="Pfam" id="PF06202"/>
    </source>
</evidence>
<accession>A0A1K1NFP9</accession>
<dbReference type="AlphaFoldDB" id="A0A1K1NFP9"/>
<feature type="domain" description="Glycogen debranching enzyme bacterial and archaeal type N-terminal" evidence="2">
    <location>
        <begin position="19"/>
        <end position="236"/>
    </location>
</feature>
<feature type="domain" description="Glycogen debranching enzyme C-terminal" evidence="1">
    <location>
        <begin position="268"/>
        <end position="627"/>
    </location>
</feature>
<reference evidence="4 6" key="2">
    <citation type="submission" date="2023-11" db="EMBL/GenBank/DDBJ databases">
        <title>MicrobeMod: A computational toolkit for identifying prokaryotic methylation and restriction-modification with nanopore sequencing.</title>
        <authorList>
            <person name="Crits-Christoph A."/>
            <person name="Kang S.C."/>
            <person name="Lee H."/>
            <person name="Ostrov N."/>
        </authorList>
    </citation>
    <scope>NUCLEOTIDE SEQUENCE [LARGE SCALE GENOMIC DNA]</scope>
    <source>
        <strain evidence="4 6">ATCC 23090</strain>
    </source>
</reference>
<dbReference type="InterPro" id="IPR012341">
    <property type="entry name" value="6hp_glycosidase-like_sf"/>
</dbReference>
<evidence type="ECO:0000259" key="2">
    <source>
        <dbReference type="Pfam" id="PF12439"/>
    </source>
</evidence>
<organism evidence="3 5">
    <name type="scientific">Chitinophaga sancti</name>
    <dbReference type="NCBI Taxonomy" id="1004"/>
    <lineage>
        <taxon>Bacteria</taxon>
        <taxon>Pseudomonadati</taxon>
        <taxon>Bacteroidota</taxon>
        <taxon>Chitinophagia</taxon>
        <taxon>Chitinophagales</taxon>
        <taxon>Chitinophagaceae</taxon>
        <taxon>Chitinophaga</taxon>
    </lineage>
</organism>
<name>A0A1K1NFP9_9BACT</name>
<evidence type="ECO:0000313" key="4">
    <source>
        <dbReference type="EMBL" id="WQG91119.1"/>
    </source>
</evidence>
<reference evidence="3 5" key="1">
    <citation type="submission" date="2016-11" db="EMBL/GenBank/DDBJ databases">
        <authorList>
            <person name="Jaros S."/>
            <person name="Januszkiewicz K."/>
            <person name="Wedrychowicz H."/>
        </authorList>
    </citation>
    <scope>NUCLEOTIDE SEQUENCE [LARGE SCALE GENOMIC DNA]</scope>
    <source>
        <strain evidence="3 5">DSM 784</strain>
    </source>
</reference>
<dbReference type="InterPro" id="IPR008928">
    <property type="entry name" value="6-hairpin_glycosidase_sf"/>
</dbReference>
<dbReference type="InterPro" id="IPR010401">
    <property type="entry name" value="AGL/Gdb1"/>
</dbReference>
<keyword evidence="6" id="KW-1185">Reference proteome</keyword>
<dbReference type="PANTHER" id="PTHR10569">
    <property type="entry name" value="GLYCOGEN DEBRANCHING ENZYME"/>
    <property type="match status" value="1"/>
</dbReference>
<dbReference type="RefSeq" id="WP_072358008.1">
    <property type="nucleotide sequence ID" value="NZ_CP139972.1"/>
</dbReference>
<dbReference type="PANTHER" id="PTHR10569:SF2">
    <property type="entry name" value="GLYCOGEN DEBRANCHING ENZYME"/>
    <property type="match status" value="1"/>
</dbReference>
<evidence type="ECO:0000313" key="5">
    <source>
        <dbReference type="Proteomes" id="UP000183788"/>
    </source>
</evidence>
<dbReference type="GO" id="GO:0004134">
    <property type="term" value="F:4-alpha-glucanotransferase activity"/>
    <property type="evidence" value="ECO:0007669"/>
    <property type="project" value="InterPro"/>
</dbReference>
<dbReference type="Proteomes" id="UP001326715">
    <property type="component" value="Chromosome"/>
</dbReference>
<dbReference type="GO" id="GO:0004135">
    <property type="term" value="F:amylo-alpha-1,6-glucosidase activity"/>
    <property type="evidence" value="ECO:0007669"/>
    <property type="project" value="InterPro"/>
</dbReference>
<dbReference type="STRING" id="1004.SAMN05661012_01276"/>
<dbReference type="EMBL" id="FPIZ01000003">
    <property type="protein sequence ID" value="SFW34156.1"/>
    <property type="molecule type" value="Genomic_DNA"/>
</dbReference>
<dbReference type="Pfam" id="PF12439">
    <property type="entry name" value="GDE_N"/>
    <property type="match status" value="1"/>
</dbReference>